<name>A0A1B2AB12_9SPHN</name>
<dbReference type="PATRIC" id="fig|692370.5.peg.753"/>
<dbReference type="EMBL" id="CP016591">
    <property type="protein sequence ID" value="ANY19268.1"/>
    <property type="molecule type" value="Genomic_DNA"/>
</dbReference>
<accession>A0A1B2AB12</accession>
<dbReference type="KEGG" id="ado:A6F68_00739"/>
<dbReference type="Proteomes" id="UP000092932">
    <property type="component" value="Chromosome"/>
</dbReference>
<organism evidence="2 3">
    <name type="scientific">Tsuneonella dongtanensis</name>
    <dbReference type="NCBI Taxonomy" id="692370"/>
    <lineage>
        <taxon>Bacteria</taxon>
        <taxon>Pseudomonadati</taxon>
        <taxon>Pseudomonadota</taxon>
        <taxon>Alphaproteobacteria</taxon>
        <taxon>Sphingomonadales</taxon>
        <taxon>Erythrobacteraceae</taxon>
        <taxon>Tsuneonella</taxon>
    </lineage>
</organism>
<dbReference type="Pfam" id="PF02581">
    <property type="entry name" value="TMP-TENI"/>
    <property type="match status" value="1"/>
</dbReference>
<keyword evidence="3" id="KW-1185">Reference proteome</keyword>
<evidence type="ECO:0000313" key="3">
    <source>
        <dbReference type="Proteomes" id="UP000092932"/>
    </source>
</evidence>
<gene>
    <name evidence="2" type="primary">tenI</name>
    <name evidence="2" type="ORF">A6F68_00739</name>
</gene>
<dbReference type="GO" id="GO:0009228">
    <property type="term" value="P:thiamine biosynthetic process"/>
    <property type="evidence" value="ECO:0007669"/>
    <property type="project" value="UniProtKB-KW"/>
</dbReference>
<dbReference type="CDD" id="cd00564">
    <property type="entry name" value="TMP_TenI"/>
    <property type="match status" value="1"/>
</dbReference>
<dbReference type="InterPro" id="IPR022998">
    <property type="entry name" value="ThiamineP_synth_TenI"/>
</dbReference>
<protein>
    <submittedName>
        <fullName evidence="2">Regulatory protein TenI</fullName>
    </submittedName>
</protein>
<dbReference type="SUPFAM" id="SSF51391">
    <property type="entry name" value="Thiamin phosphate synthase"/>
    <property type="match status" value="1"/>
</dbReference>
<dbReference type="STRING" id="692370.A6F68_00739"/>
<proteinExistence type="predicted"/>
<evidence type="ECO:0000259" key="1">
    <source>
        <dbReference type="Pfam" id="PF02581"/>
    </source>
</evidence>
<sequence>MRYSGVMGQRQPLPDLWLLSDARNDELLPRALRGLPRGSAFVYRHYHLDPRARRARWDELLPLVREGGHLAVLSGSDDEAVLWGANGSYGPPEAVGDAPQLLRVAAVHDGHEIAHANAAGADAAMLSPVFETRTHPNAVPLGPEKFHALAALAEMPVIALGGMTFERAKELGWMRWAAIDGLALKQDS</sequence>
<dbReference type="Gene3D" id="3.20.20.70">
    <property type="entry name" value="Aldolase class I"/>
    <property type="match status" value="1"/>
</dbReference>
<dbReference type="AlphaFoldDB" id="A0A1B2AB12"/>
<feature type="domain" description="Thiamine phosphate synthase/TenI" evidence="1">
    <location>
        <begin position="26"/>
        <end position="171"/>
    </location>
</feature>
<dbReference type="InterPro" id="IPR036206">
    <property type="entry name" value="ThiamineP_synth_sf"/>
</dbReference>
<reference evidence="2 3" key="1">
    <citation type="submission" date="2016-07" db="EMBL/GenBank/DDBJ databases">
        <title>Complete genome sequence of Altererythrobacter dongtanensis KCTC 22672, a type strain with esterase isolated from tidal flat.</title>
        <authorList>
            <person name="Cheng H."/>
            <person name="Wu Y.-H."/>
            <person name="Zhou P."/>
            <person name="Huo Y.-Y."/>
            <person name="Wang C.-S."/>
            <person name="Xu X.-W."/>
        </authorList>
    </citation>
    <scope>NUCLEOTIDE SEQUENCE [LARGE SCALE GENOMIC DNA]</scope>
    <source>
        <strain evidence="2 3">KCTC 22672</strain>
    </source>
</reference>
<evidence type="ECO:0000313" key="2">
    <source>
        <dbReference type="EMBL" id="ANY19268.1"/>
    </source>
</evidence>
<dbReference type="InterPro" id="IPR013785">
    <property type="entry name" value="Aldolase_TIM"/>
</dbReference>